<protein>
    <submittedName>
        <fullName evidence="2">Uncharacterized protein</fullName>
    </submittedName>
</protein>
<dbReference type="AlphaFoldDB" id="A0A6L2KGT9"/>
<feature type="non-terminal residue" evidence="2">
    <location>
        <position position="1"/>
    </location>
</feature>
<feature type="coiled-coil region" evidence="1">
    <location>
        <begin position="12"/>
        <end position="39"/>
    </location>
</feature>
<accession>A0A6L2KGT9</accession>
<evidence type="ECO:0000256" key="1">
    <source>
        <dbReference type="SAM" id="Coils"/>
    </source>
</evidence>
<proteinExistence type="predicted"/>
<name>A0A6L2KGT9_TANCI</name>
<keyword evidence="1" id="KW-0175">Coiled coil</keyword>
<dbReference type="EMBL" id="BKCJ010002457">
    <property type="protein sequence ID" value="GEU48701.1"/>
    <property type="molecule type" value="Genomic_DNA"/>
</dbReference>
<evidence type="ECO:0000313" key="2">
    <source>
        <dbReference type="EMBL" id="GEU48701.1"/>
    </source>
</evidence>
<organism evidence="2">
    <name type="scientific">Tanacetum cinerariifolium</name>
    <name type="common">Dalmatian daisy</name>
    <name type="synonym">Chrysanthemum cinerariifolium</name>
    <dbReference type="NCBI Taxonomy" id="118510"/>
    <lineage>
        <taxon>Eukaryota</taxon>
        <taxon>Viridiplantae</taxon>
        <taxon>Streptophyta</taxon>
        <taxon>Embryophyta</taxon>
        <taxon>Tracheophyta</taxon>
        <taxon>Spermatophyta</taxon>
        <taxon>Magnoliopsida</taxon>
        <taxon>eudicotyledons</taxon>
        <taxon>Gunneridae</taxon>
        <taxon>Pentapetalae</taxon>
        <taxon>asterids</taxon>
        <taxon>campanulids</taxon>
        <taxon>Asterales</taxon>
        <taxon>Asteraceae</taxon>
        <taxon>Asteroideae</taxon>
        <taxon>Anthemideae</taxon>
        <taxon>Anthemidinae</taxon>
        <taxon>Tanacetum</taxon>
    </lineage>
</organism>
<comment type="caution">
    <text evidence="2">The sequence shown here is derived from an EMBL/GenBank/DDBJ whole genome shotgun (WGS) entry which is preliminary data.</text>
</comment>
<sequence length="219" mass="23896">LEEEKSALKGKVATLETAATAKETELESLTAQTAKLTRDYLDLETICSGLRDQVFGYELFKEQCKAIQDEQVKVLSDRVVGLDSKLMALALYLDEEFYPCFLTTIAGPSVEALEVSWLQTSYEQPLLHVHQNEENVVTGDTSLSNSLDVVHVYVQKLKESSTSRVPVTDAATTALAISGTAANISSILPVSVANYDMLDAGVHDTAPHSPTIVFEKKDL</sequence>
<gene>
    <name evidence="2" type="ORF">Tci_020679</name>
</gene>
<reference evidence="2" key="1">
    <citation type="journal article" date="2019" name="Sci. Rep.">
        <title>Draft genome of Tanacetum cinerariifolium, the natural source of mosquito coil.</title>
        <authorList>
            <person name="Yamashiro T."/>
            <person name="Shiraishi A."/>
            <person name="Satake H."/>
            <person name="Nakayama K."/>
        </authorList>
    </citation>
    <scope>NUCLEOTIDE SEQUENCE</scope>
</reference>